<accession>A0A813NEH5</accession>
<dbReference type="Proteomes" id="UP000677228">
    <property type="component" value="Unassembled WGS sequence"/>
</dbReference>
<evidence type="ECO:0000313" key="2">
    <source>
        <dbReference type="EMBL" id="CAF0913787.1"/>
    </source>
</evidence>
<dbReference type="Proteomes" id="UP000682733">
    <property type="component" value="Unassembled WGS sequence"/>
</dbReference>
<reference evidence="1" key="1">
    <citation type="submission" date="2021-02" db="EMBL/GenBank/DDBJ databases">
        <authorList>
            <person name="Nowell W R."/>
        </authorList>
    </citation>
    <scope>NUCLEOTIDE SEQUENCE</scope>
</reference>
<evidence type="ECO:0000313" key="1">
    <source>
        <dbReference type="EMBL" id="CAF0738477.1"/>
    </source>
</evidence>
<dbReference type="EMBL" id="CAJNOQ010000009">
    <property type="protein sequence ID" value="CAF0738477.1"/>
    <property type="molecule type" value="Genomic_DNA"/>
</dbReference>
<organism evidence="1 5">
    <name type="scientific">Didymodactylos carnosus</name>
    <dbReference type="NCBI Taxonomy" id="1234261"/>
    <lineage>
        <taxon>Eukaryota</taxon>
        <taxon>Metazoa</taxon>
        <taxon>Spiralia</taxon>
        <taxon>Gnathifera</taxon>
        <taxon>Rotifera</taxon>
        <taxon>Eurotatoria</taxon>
        <taxon>Bdelloidea</taxon>
        <taxon>Philodinida</taxon>
        <taxon>Philodinidae</taxon>
        <taxon>Didymodactylos</taxon>
    </lineage>
</organism>
<dbReference type="EMBL" id="CAJNOK010003770">
    <property type="protein sequence ID" value="CAF0913787.1"/>
    <property type="molecule type" value="Genomic_DNA"/>
</dbReference>
<dbReference type="Proteomes" id="UP000681722">
    <property type="component" value="Unassembled WGS sequence"/>
</dbReference>
<dbReference type="EMBL" id="CAJOBC010000009">
    <property type="protein sequence ID" value="CAF3516559.1"/>
    <property type="molecule type" value="Genomic_DNA"/>
</dbReference>
<gene>
    <name evidence="1" type="ORF">GPM918_LOCUS120</name>
    <name evidence="2" type="ORF">OVA965_LOCUS10260</name>
    <name evidence="3" type="ORF">SRO942_LOCUS121</name>
    <name evidence="4" type="ORF">TMI583_LOCUS10256</name>
</gene>
<dbReference type="AlphaFoldDB" id="A0A813NEH5"/>
<evidence type="ECO:0000313" key="4">
    <source>
        <dbReference type="EMBL" id="CAF3692466.1"/>
    </source>
</evidence>
<dbReference type="Proteomes" id="UP000663829">
    <property type="component" value="Unassembled WGS sequence"/>
</dbReference>
<evidence type="ECO:0000313" key="3">
    <source>
        <dbReference type="EMBL" id="CAF3516559.1"/>
    </source>
</evidence>
<evidence type="ECO:0000313" key="5">
    <source>
        <dbReference type="Proteomes" id="UP000663829"/>
    </source>
</evidence>
<keyword evidence="5" id="KW-1185">Reference proteome</keyword>
<name>A0A813NEH5_9BILA</name>
<dbReference type="EMBL" id="CAJOBA010003771">
    <property type="protein sequence ID" value="CAF3692466.1"/>
    <property type="molecule type" value="Genomic_DNA"/>
</dbReference>
<proteinExistence type="predicted"/>
<protein>
    <submittedName>
        <fullName evidence="1">Uncharacterized protein</fullName>
    </submittedName>
</protein>
<dbReference type="OrthoDB" id="9984600at2759"/>
<sequence length="103" mass="12199">MTSFYIQPNRRLLTRSKEISSTFMQSRRFHWKQTSHDKRHMTPDHILSYTQYTMDNGRDDVYSQEACRLTPTVCGHDYQCCSGKCRCIKWSIVGTMSCLKKCF</sequence>
<comment type="caution">
    <text evidence="1">The sequence shown here is derived from an EMBL/GenBank/DDBJ whole genome shotgun (WGS) entry which is preliminary data.</text>
</comment>